<dbReference type="eggNOG" id="ENOG5032UPM">
    <property type="taxonomic scope" value="Bacteria"/>
</dbReference>
<dbReference type="STRING" id="1188252.A1QC_13345"/>
<dbReference type="RefSeq" id="WP_017023707.1">
    <property type="nucleotide sequence ID" value="NZ_AJYK02000103.1"/>
</dbReference>
<organism evidence="1 2">
    <name type="scientific">Vibrio rumoiensis 1S-45</name>
    <dbReference type="NCBI Taxonomy" id="1188252"/>
    <lineage>
        <taxon>Bacteria</taxon>
        <taxon>Pseudomonadati</taxon>
        <taxon>Pseudomonadota</taxon>
        <taxon>Gammaproteobacteria</taxon>
        <taxon>Vibrionales</taxon>
        <taxon>Vibrionaceae</taxon>
        <taxon>Vibrio</taxon>
    </lineage>
</organism>
<keyword evidence="2" id="KW-1185">Reference proteome</keyword>
<sequence length="91" mass="10345">MAKPDRKTVMLDIIETVKKEFPLDAPEASICGDTCVGCPRKLLELVEGELLYWESQLKKDQLPDFDELNRFGKLCKNVRRGLVRNGLIAQP</sequence>
<name>A0A1E5DYQ6_9VIBR</name>
<reference evidence="1 2" key="1">
    <citation type="journal article" date="2012" name="Science">
        <title>Ecological populations of bacteria act as socially cohesive units of antibiotic production and resistance.</title>
        <authorList>
            <person name="Cordero O.X."/>
            <person name="Wildschutte H."/>
            <person name="Kirkup B."/>
            <person name="Proehl S."/>
            <person name="Ngo L."/>
            <person name="Hussain F."/>
            <person name="Le Roux F."/>
            <person name="Mincer T."/>
            <person name="Polz M.F."/>
        </authorList>
    </citation>
    <scope>NUCLEOTIDE SEQUENCE [LARGE SCALE GENOMIC DNA]</scope>
    <source>
        <strain evidence="1 2">1S-45</strain>
    </source>
</reference>
<gene>
    <name evidence="1" type="ORF">A1QC_13345</name>
</gene>
<accession>A0A1E5DYQ6</accession>
<proteinExistence type="predicted"/>
<dbReference type="EMBL" id="AJYK02000103">
    <property type="protein sequence ID" value="OEF22867.1"/>
    <property type="molecule type" value="Genomic_DNA"/>
</dbReference>
<dbReference type="OrthoDB" id="6238348at2"/>
<dbReference type="Proteomes" id="UP000094070">
    <property type="component" value="Unassembled WGS sequence"/>
</dbReference>
<protein>
    <submittedName>
        <fullName evidence="1">Uncharacterized protein</fullName>
    </submittedName>
</protein>
<comment type="caution">
    <text evidence="1">The sequence shown here is derived from an EMBL/GenBank/DDBJ whole genome shotgun (WGS) entry which is preliminary data.</text>
</comment>
<dbReference type="AlphaFoldDB" id="A0A1E5DYQ6"/>
<evidence type="ECO:0000313" key="2">
    <source>
        <dbReference type="Proteomes" id="UP000094070"/>
    </source>
</evidence>
<evidence type="ECO:0000313" key="1">
    <source>
        <dbReference type="EMBL" id="OEF22867.1"/>
    </source>
</evidence>